<proteinExistence type="predicted"/>
<dbReference type="EMBL" id="UZAI01000174">
    <property type="protein sequence ID" value="VDO49519.1"/>
    <property type="molecule type" value="Genomic_DNA"/>
</dbReference>
<dbReference type="AlphaFoldDB" id="A0A183LAQ1"/>
<sequence length="122" mass="13267">MLEVVEEAAAAATATAAKAIADCNTLLVQFFVISDEDAVTLLVDNPNVLHDGNIILGELVVSFFGTSIEQLNREVGSDCCCNCLFNEFDEDKTARCPKGARFKQPVERLPLLPLVDVYPECC</sequence>
<accession>A0A183LAQ1</accession>
<name>A0A183LAQ1_9TREM</name>
<organism evidence="1 2">
    <name type="scientific">Schistosoma margrebowiei</name>
    <dbReference type="NCBI Taxonomy" id="48269"/>
    <lineage>
        <taxon>Eukaryota</taxon>
        <taxon>Metazoa</taxon>
        <taxon>Spiralia</taxon>
        <taxon>Lophotrochozoa</taxon>
        <taxon>Platyhelminthes</taxon>
        <taxon>Trematoda</taxon>
        <taxon>Digenea</taxon>
        <taxon>Strigeidida</taxon>
        <taxon>Schistosomatoidea</taxon>
        <taxon>Schistosomatidae</taxon>
        <taxon>Schistosoma</taxon>
    </lineage>
</organism>
<gene>
    <name evidence="1" type="ORF">SMRZ_LOCUS876</name>
</gene>
<evidence type="ECO:0000313" key="1">
    <source>
        <dbReference type="EMBL" id="VDO49519.1"/>
    </source>
</evidence>
<evidence type="ECO:0000313" key="2">
    <source>
        <dbReference type="Proteomes" id="UP000277204"/>
    </source>
</evidence>
<dbReference type="Proteomes" id="UP000277204">
    <property type="component" value="Unassembled WGS sequence"/>
</dbReference>
<protein>
    <submittedName>
        <fullName evidence="1">Uncharacterized protein</fullName>
    </submittedName>
</protein>
<reference evidence="1 2" key="1">
    <citation type="submission" date="2018-11" db="EMBL/GenBank/DDBJ databases">
        <authorList>
            <consortium name="Pathogen Informatics"/>
        </authorList>
    </citation>
    <scope>NUCLEOTIDE SEQUENCE [LARGE SCALE GENOMIC DNA]</scope>
    <source>
        <strain evidence="1 2">Zambia</strain>
    </source>
</reference>
<keyword evidence="2" id="KW-1185">Reference proteome</keyword>